<proteinExistence type="predicted"/>
<dbReference type="GO" id="GO:0030905">
    <property type="term" value="C:retromer, tubulation complex"/>
    <property type="evidence" value="ECO:0007669"/>
    <property type="project" value="TreeGrafter"/>
</dbReference>
<dbReference type="GO" id="GO:0032266">
    <property type="term" value="F:phosphatidylinositol-3-phosphate binding"/>
    <property type="evidence" value="ECO:0007669"/>
    <property type="project" value="TreeGrafter"/>
</dbReference>
<dbReference type="PANTHER" id="PTHR47433:SF1">
    <property type="entry name" value="VACUOLAR PROTEIN SORTING-ASSOCIATED PROTEIN 17"/>
    <property type="match status" value="1"/>
</dbReference>
<dbReference type="GeneID" id="25266707"/>
<dbReference type="OrthoDB" id="9976382at2759"/>
<dbReference type="InterPro" id="IPR036871">
    <property type="entry name" value="PX_dom_sf"/>
</dbReference>
<evidence type="ECO:0000313" key="3">
    <source>
        <dbReference type="EMBL" id="KDN38637.1"/>
    </source>
</evidence>
<dbReference type="CDD" id="cd07596">
    <property type="entry name" value="BAR_SNX"/>
    <property type="match status" value="1"/>
</dbReference>
<dbReference type="GO" id="GO:0005829">
    <property type="term" value="C:cytosol"/>
    <property type="evidence" value="ECO:0007669"/>
    <property type="project" value="GOC"/>
</dbReference>
<gene>
    <name evidence="3" type="ORF">K437DRAFT_276223</name>
</gene>
<accession>A0A066VA59</accession>
<dbReference type="FunCoup" id="A0A066VA59">
    <property type="interactions" value="35"/>
</dbReference>
<dbReference type="GO" id="GO:0042147">
    <property type="term" value="P:retrograde transport, endosome to Golgi"/>
    <property type="evidence" value="ECO:0007669"/>
    <property type="project" value="TreeGrafter"/>
</dbReference>
<dbReference type="Pfam" id="PF09325">
    <property type="entry name" value="Vps5"/>
    <property type="match status" value="1"/>
</dbReference>
<feature type="compositionally biased region" description="Low complexity" evidence="1">
    <location>
        <begin position="646"/>
        <end position="657"/>
    </location>
</feature>
<protein>
    <recommendedName>
        <fullName evidence="2">Sorting nexin/Vps5-like C-terminal domain-containing protein</fullName>
    </recommendedName>
</protein>
<dbReference type="GO" id="GO:0005768">
    <property type="term" value="C:endosome"/>
    <property type="evidence" value="ECO:0007669"/>
    <property type="project" value="TreeGrafter"/>
</dbReference>
<dbReference type="Proteomes" id="UP000027361">
    <property type="component" value="Unassembled WGS sequence"/>
</dbReference>
<keyword evidence="4" id="KW-1185">Reference proteome</keyword>
<sequence length="772" mass="81407">MIADTAAYRPSGSNEAHAYIKPPGGPADMIHSASGSNGTQIRSGEIFQGDSMASQQPQPQQQQPPQPVLDLRVITLEKGRRDLTFRLQAKTNLPYYRSNAYPSILRTYREIALLCLAMTLQHPSSIVQALPIPFPSLISASQVSQTTRTQAENAAIQHQEDIFLSQLQRWIHRTISDPMLLQSLELRSFIDSEYSYHPTAPDTASSSPALRKRFNAGVAALSSAGVSGAYGPVDVGSGSVLGLPSGAGTASTSATAAAKSIASSLFSSIGGSGGSAAGAMGFATSRSLHDEDDELVGAREEVTRLEMQFAQAAEGLEKLSMQRRSLLEATANLSARMTNLAAIEEIRPPSAKLGLPHALGCTGEMLRRVTELEEGQSRMEVLTLGDMLAYQSLNARSAKEAMLSRNALVEEHYNVTKLVASRKQAAENLRGSSTIRPEKVDEALQEYAGAREREREVAIHLQGVSQGLKSSLRRHSKFAHADLEDAVVAHGRDSLRRTRIMLDVIRGLKPEVRRAPQRGPIEPVQPIPTGTPSPAIARPVARQAPVSPLPPPQVVHTPVPQTPVPHVPADAVKPPNGIPAPVSIAATGSPTGAPTTNKDAAPSITPITPSHTIVAALSEPAPPPTPSKIDGVTVSAISSPPAQAARLPSLPSRDPSPTGFRPTPFAPMAQSMHQPASPSPFASMGSSSAAEGEPAANPFAFPSPSGSASGMARSMFVERPPNPQQQQQSQAVSNSFGTNGFGSASTINGGSLNSGRSRISARDAAKSLAGRF</sequence>
<feature type="compositionally biased region" description="Polar residues" evidence="1">
    <location>
        <begin position="731"/>
        <end position="757"/>
    </location>
</feature>
<feature type="region of interest" description="Disordered" evidence="1">
    <location>
        <begin position="576"/>
        <end position="598"/>
    </location>
</feature>
<dbReference type="InParanoid" id="A0A066VA59"/>
<feature type="compositionally biased region" description="Low complexity" evidence="1">
    <location>
        <begin position="675"/>
        <end position="710"/>
    </location>
</feature>
<dbReference type="AlphaFoldDB" id="A0A066VA59"/>
<dbReference type="InterPro" id="IPR027267">
    <property type="entry name" value="AH/BAR_dom_sf"/>
</dbReference>
<organism evidence="3 4">
    <name type="scientific">Tilletiaria anomala (strain ATCC 24038 / CBS 436.72 / UBC 951)</name>
    <dbReference type="NCBI Taxonomy" id="1037660"/>
    <lineage>
        <taxon>Eukaryota</taxon>
        <taxon>Fungi</taxon>
        <taxon>Dikarya</taxon>
        <taxon>Basidiomycota</taxon>
        <taxon>Ustilaginomycotina</taxon>
        <taxon>Exobasidiomycetes</taxon>
        <taxon>Georgefischeriales</taxon>
        <taxon>Tilletiariaceae</taxon>
        <taxon>Tilletiaria</taxon>
    </lineage>
</organism>
<feature type="region of interest" description="Disordered" evidence="1">
    <location>
        <begin position="1"/>
        <end position="42"/>
    </location>
</feature>
<comment type="caution">
    <text evidence="3">The sequence shown here is derived from an EMBL/GenBank/DDBJ whole genome shotgun (WGS) entry which is preliminary data.</text>
</comment>
<dbReference type="RefSeq" id="XP_013240779.1">
    <property type="nucleotide sequence ID" value="XM_013385325.1"/>
</dbReference>
<evidence type="ECO:0000256" key="1">
    <source>
        <dbReference type="SAM" id="MobiDB-lite"/>
    </source>
</evidence>
<dbReference type="InterPro" id="IPR015404">
    <property type="entry name" value="Vps5_C"/>
</dbReference>
<dbReference type="Gene3D" id="1.20.1270.60">
    <property type="entry name" value="Arfaptin homology (AH) domain/BAR domain"/>
    <property type="match status" value="1"/>
</dbReference>
<dbReference type="EMBL" id="JMSN01000115">
    <property type="protein sequence ID" value="KDN38637.1"/>
    <property type="molecule type" value="Genomic_DNA"/>
</dbReference>
<dbReference type="Gene3D" id="3.30.1520.10">
    <property type="entry name" value="Phox-like domain"/>
    <property type="match status" value="1"/>
</dbReference>
<feature type="compositionally biased region" description="Polar residues" evidence="1">
    <location>
        <begin position="33"/>
        <end position="42"/>
    </location>
</feature>
<feature type="compositionally biased region" description="Low complexity" evidence="1">
    <location>
        <begin position="585"/>
        <end position="596"/>
    </location>
</feature>
<dbReference type="HOGENOM" id="CLU_015466_0_0_1"/>
<dbReference type="PANTHER" id="PTHR47433">
    <property type="entry name" value="VACUOLAR PROTEIN SORTING-ASSOCIATED PROTEIN 17"/>
    <property type="match status" value="1"/>
</dbReference>
<name>A0A066VA59_TILAU</name>
<dbReference type="SUPFAM" id="SSF64268">
    <property type="entry name" value="PX domain"/>
    <property type="match status" value="1"/>
</dbReference>
<feature type="region of interest" description="Disordered" evidence="1">
    <location>
        <begin position="642"/>
        <end position="772"/>
    </location>
</feature>
<evidence type="ECO:0000313" key="4">
    <source>
        <dbReference type="Proteomes" id="UP000027361"/>
    </source>
</evidence>
<reference evidence="3 4" key="1">
    <citation type="submission" date="2014-05" db="EMBL/GenBank/DDBJ databases">
        <title>Draft genome sequence of a rare smut relative, Tilletiaria anomala UBC 951.</title>
        <authorList>
            <consortium name="DOE Joint Genome Institute"/>
            <person name="Toome M."/>
            <person name="Kuo A."/>
            <person name="Henrissat B."/>
            <person name="Lipzen A."/>
            <person name="Tritt A."/>
            <person name="Yoshinaga Y."/>
            <person name="Zane M."/>
            <person name="Barry K."/>
            <person name="Grigoriev I.V."/>
            <person name="Spatafora J.W."/>
            <person name="Aimea M.C."/>
        </authorList>
    </citation>
    <scope>NUCLEOTIDE SEQUENCE [LARGE SCALE GENOMIC DNA]</scope>
    <source>
        <strain evidence="3 4">UBC 951</strain>
    </source>
</reference>
<evidence type="ECO:0000259" key="2">
    <source>
        <dbReference type="Pfam" id="PF09325"/>
    </source>
</evidence>
<feature type="domain" description="Sorting nexin/Vps5-like C-terminal" evidence="2">
    <location>
        <begin position="281"/>
        <end position="485"/>
    </location>
</feature>
<dbReference type="GO" id="GO:0006886">
    <property type="term" value="P:intracellular protein transport"/>
    <property type="evidence" value="ECO:0007669"/>
    <property type="project" value="TreeGrafter"/>
</dbReference>
<dbReference type="STRING" id="1037660.A0A066VA59"/>
<dbReference type="InterPro" id="IPR053055">
    <property type="entry name" value="VPS17"/>
</dbReference>